<sequence length="35" mass="4097">MCLTANYLSGRVKNFRIFDRTFNRLKFSASIKALN</sequence>
<evidence type="ECO:0000313" key="2">
    <source>
        <dbReference type="Proteomes" id="UP000000607"/>
    </source>
</evidence>
<reference evidence="1 2" key="1">
    <citation type="journal article" date="2004" name="Nat. Biotechnol.">
        <title>The genome sequence of the capnophilic rumen bacterium Mannheimia succiniciproducens.</title>
        <authorList>
            <person name="Hong S.H."/>
            <person name="Kim J.S."/>
            <person name="Lee S.Y."/>
            <person name="In Y.H."/>
            <person name="Choi S.S."/>
            <person name="Rih J.-K."/>
            <person name="Kim C.H."/>
            <person name="Jeong H."/>
            <person name="Hur C.G."/>
            <person name="Kim J.J."/>
        </authorList>
    </citation>
    <scope>NUCLEOTIDE SEQUENCE [LARGE SCALE GENOMIC DNA]</scope>
    <source>
        <strain evidence="2">KCTC 0769BP / MBEL55E</strain>
    </source>
</reference>
<dbReference type="KEGG" id="msu:MS0496"/>
<keyword evidence="2" id="KW-1185">Reference proteome</keyword>
<dbReference type="STRING" id="221988.MS0496"/>
<proteinExistence type="predicted"/>
<gene>
    <name evidence="1" type="ordered locus">MS0496</name>
</gene>
<accession>Q65VA7</accession>
<evidence type="ECO:0000313" key="1">
    <source>
        <dbReference type="EMBL" id="AAU37103.1"/>
    </source>
</evidence>
<dbReference type="HOGENOM" id="CLU_3365752_0_0_6"/>
<protein>
    <submittedName>
        <fullName evidence="1">Uncharacterized protein</fullName>
    </submittedName>
</protein>
<dbReference type="Proteomes" id="UP000000607">
    <property type="component" value="Chromosome"/>
</dbReference>
<dbReference type="AlphaFoldDB" id="Q65VA7"/>
<name>Q65VA7_MANSM</name>
<organism evidence="1 2">
    <name type="scientific">Mannheimia succiniciproducens (strain KCTC 0769BP / MBEL55E)</name>
    <dbReference type="NCBI Taxonomy" id="221988"/>
    <lineage>
        <taxon>Bacteria</taxon>
        <taxon>Pseudomonadati</taxon>
        <taxon>Pseudomonadota</taxon>
        <taxon>Gammaproteobacteria</taxon>
        <taxon>Pasteurellales</taxon>
        <taxon>Pasteurellaceae</taxon>
        <taxon>Basfia</taxon>
    </lineage>
</organism>
<dbReference type="EMBL" id="AE016827">
    <property type="protein sequence ID" value="AAU37103.1"/>
    <property type="molecule type" value="Genomic_DNA"/>
</dbReference>